<evidence type="ECO:0000256" key="6">
    <source>
        <dbReference type="ARBA" id="ARBA00023136"/>
    </source>
</evidence>
<evidence type="ECO:0000256" key="1">
    <source>
        <dbReference type="ARBA" id="ARBA00004442"/>
    </source>
</evidence>
<dbReference type="GO" id="GO:0009279">
    <property type="term" value="C:cell outer membrane"/>
    <property type="evidence" value="ECO:0007669"/>
    <property type="project" value="UniProtKB-SubCell"/>
</dbReference>
<evidence type="ECO:0000256" key="2">
    <source>
        <dbReference type="ARBA" id="ARBA00007613"/>
    </source>
</evidence>
<feature type="transmembrane region" description="Helical" evidence="8">
    <location>
        <begin position="21"/>
        <end position="39"/>
    </location>
</feature>
<protein>
    <submittedName>
        <fullName evidence="9">TolC family protein</fullName>
    </submittedName>
</protein>
<keyword evidence="6 8" id="KW-0472">Membrane</keyword>
<dbReference type="GO" id="GO:1990281">
    <property type="term" value="C:efflux pump complex"/>
    <property type="evidence" value="ECO:0007669"/>
    <property type="project" value="TreeGrafter"/>
</dbReference>
<dbReference type="Gene3D" id="1.20.1600.10">
    <property type="entry name" value="Outer membrane efflux proteins (OEP)"/>
    <property type="match status" value="1"/>
</dbReference>
<gene>
    <name evidence="9" type="ORF">HYN43_022225</name>
</gene>
<dbReference type="AlphaFoldDB" id="A0A494VSD2"/>
<evidence type="ECO:0000313" key="9">
    <source>
        <dbReference type="EMBL" id="AYL97844.1"/>
    </source>
</evidence>
<accession>A0A494VSD2</accession>
<keyword evidence="8" id="KW-1133">Transmembrane helix</keyword>
<keyword evidence="7" id="KW-0998">Cell outer membrane</keyword>
<comment type="similarity">
    <text evidence="2">Belongs to the outer membrane factor (OMF) (TC 1.B.17) family.</text>
</comment>
<dbReference type="PANTHER" id="PTHR30026">
    <property type="entry name" value="OUTER MEMBRANE PROTEIN TOLC"/>
    <property type="match status" value="1"/>
</dbReference>
<proteinExistence type="inferred from homology"/>
<dbReference type="InterPro" id="IPR003423">
    <property type="entry name" value="OMP_efflux"/>
</dbReference>
<dbReference type="Proteomes" id="UP000270046">
    <property type="component" value="Chromosome"/>
</dbReference>
<dbReference type="GO" id="GO:0015288">
    <property type="term" value="F:porin activity"/>
    <property type="evidence" value="ECO:0007669"/>
    <property type="project" value="TreeGrafter"/>
</dbReference>
<dbReference type="PANTHER" id="PTHR30026:SF20">
    <property type="entry name" value="OUTER MEMBRANE PROTEIN TOLC"/>
    <property type="match status" value="1"/>
</dbReference>
<reference evidence="9 10" key="1">
    <citation type="submission" date="2018-10" db="EMBL/GenBank/DDBJ databases">
        <title>Genome sequencing of Mucilaginibacter sp. HYN0043.</title>
        <authorList>
            <person name="Kim M."/>
            <person name="Yi H."/>
        </authorList>
    </citation>
    <scope>NUCLEOTIDE SEQUENCE [LARGE SCALE GENOMIC DNA]</scope>
    <source>
        <strain evidence="9 10">HYN0043</strain>
    </source>
</reference>
<evidence type="ECO:0000256" key="8">
    <source>
        <dbReference type="SAM" id="Phobius"/>
    </source>
</evidence>
<keyword evidence="10" id="KW-1185">Reference proteome</keyword>
<evidence type="ECO:0000313" key="10">
    <source>
        <dbReference type="Proteomes" id="UP000270046"/>
    </source>
</evidence>
<dbReference type="EMBL" id="CP032869">
    <property type="protein sequence ID" value="AYL97844.1"/>
    <property type="molecule type" value="Genomic_DNA"/>
</dbReference>
<dbReference type="RefSeq" id="WP_119406127.1">
    <property type="nucleotide sequence ID" value="NZ_CP032869.1"/>
</dbReference>
<evidence type="ECO:0000256" key="4">
    <source>
        <dbReference type="ARBA" id="ARBA00022452"/>
    </source>
</evidence>
<keyword evidence="3" id="KW-0813">Transport</keyword>
<sequence length="454" mass="50337">MTTPNNKTNHLKLLKQVLRPVLRGGIALIVLSLPFAAAAQDRTITLDEAIKLGLENSKTLKLSNSKVEQAISQYNQAKDEALPTGKVSYGYNRAQIPANRLALGESSFNLPSHADAYLGILTLNQTIFGGNKLKYARQSTDLLTQVARLDVDNNKDEVVYDIINSYYNLYKVLQSKKVVAQNLSTVDAQIKQAQRFFDQGLVTKNDVLRFQLQRSNIEVNGVDLETNRRIINYNLNVLLGLPEGTQLNIEQITEADRQVAPLASYLDTAMAARPEFKQFALRSRVAAINTKSIKANELPTVGASAAAYYVDVSANPIPKSGNFITPISVGLTASWNFSSMWTNKNKVKEAKLEEQQVEINKNITTDRIKDEVNQSYQNYTQALEKVKLLQTAIDQAGENNKILESKYKSNIASATDRADAETLLYQAQINLELAKADAGLAYYTLLKSTGKINK</sequence>
<keyword evidence="5 8" id="KW-0812">Transmembrane</keyword>
<dbReference type="KEGG" id="muh:HYN43_022225"/>
<evidence type="ECO:0000256" key="3">
    <source>
        <dbReference type="ARBA" id="ARBA00022448"/>
    </source>
</evidence>
<dbReference type="SUPFAM" id="SSF56954">
    <property type="entry name" value="Outer membrane efflux proteins (OEP)"/>
    <property type="match status" value="1"/>
</dbReference>
<organism evidence="9 10">
    <name type="scientific">Mucilaginibacter celer</name>
    <dbReference type="NCBI Taxonomy" id="2305508"/>
    <lineage>
        <taxon>Bacteria</taxon>
        <taxon>Pseudomonadati</taxon>
        <taxon>Bacteroidota</taxon>
        <taxon>Sphingobacteriia</taxon>
        <taxon>Sphingobacteriales</taxon>
        <taxon>Sphingobacteriaceae</taxon>
        <taxon>Mucilaginibacter</taxon>
    </lineage>
</organism>
<dbReference type="OrthoDB" id="916581at2"/>
<evidence type="ECO:0000256" key="7">
    <source>
        <dbReference type="ARBA" id="ARBA00023237"/>
    </source>
</evidence>
<evidence type="ECO:0000256" key="5">
    <source>
        <dbReference type="ARBA" id="ARBA00022692"/>
    </source>
</evidence>
<comment type="subcellular location">
    <subcellularLocation>
        <location evidence="1">Cell outer membrane</location>
    </subcellularLocation>
</comment>
<dbReference type="InterPro" id="IPR051906">
    <property type="entry name" value="TolC-like"/>
</dbReference>
<dbReference type="GO" id="GO:0015562">
    <property type="term" value="F:efflux transmembrane transporter activity"/>
    <property type="evidence" value="ECO:0007669"/>
    <property type="project" value="InterPro"/>
</dbReference>
<keyword evidence="4" id="KW-1134">Transmembrane beta strand</keyword>
<name>A0A494VSD2_9SPHI</name>
<dbReference type="Pfam" id="PF02321">
    <property type="entry name" value="OEP"/>
    <property type="match status" value="2"/>
</dbReference>